<evidence type="ECO:0000256" key="6">
    <source>
        <dbReference type="ARBA" id="ARBA00060532"/>
    </source>
</evidence>
<dbReference type="KEGG" id="vih:AB0763_03830"/>
<dbReference type="GO" id="GO:0046348">
    <property type="term" value="P:amino sugar catabolic process"/>
    <property type="evidence" value="ECO:0007669"/>
    <property type="project" value="InterPro"/>
</dbReference>
<evidence type="ECO:0000256" key="12">
    <source>
        <dbReference type="ARBA" id="ARBA00084049"/>
    </source>
</evidence>
<dbReference type="RefSeq" id="WP_306101226.1">
    <property type="nucleotide sequence ID" value="NZ_CP162601.1"/>
</dbReference>
<dbReference type="GO" id="GO:0097367">
    <property type="term" value="F:carbohydrate derivative binding"/>
    <property type="evidence" value="ECO:0007669"/>
    <property type="project" value="InterPro"/>
</dbReference>
<evidence type="ECO:0000256" key="5">
    <source>
        <dbReference type="ARBA" id="ARBA00051747"/>
    </source>
</evidence>
<dbReference type="NCBIfam" id="NF003915">
    <property type="entry name" value="PRK05441.1"/>
    <property type="match status" value="1"/>
</dbReference>
<accession>A0AB39HI19</accession>
<dbReference type="GO" id="GO:0097175">
    <property type="term" value="P:1,6-anhydro-N-acetyl-beta-muramic acid catabolic process"/>
    <property type="evidence" value="ECO:0007669"/>
    <property type="project" value="UniProtKB-UniRule"/>
</dbReference>
<dbReference type="AlphaFoldDB" id="A0AB39HI19"/>
<evidence type="ECO:0000256" key="13">
    <source>
        <dbReference type="HAMAP-Rule" id="MF_00068"/>
    </source>
</evidence>
<dbReference type="GO" id="GO:0009254">
    <property type="term" value="P:peptidoglycan turnover"/>
    <property type="evidence" value="ECO:0007669"/>
    <property type="project" value="UniProtKB-UniRule"/>
</dbReference>
<protein>
    <recommendedName>
        <fullName evidence="10 13">N-acetylmuramic acid 6-phosphate etherase</fullName>
        <shortName evidence="13">MurNAc-6-P etherase</shortName>
        <ecNumber evidence="9 13">4.2.1.126</ecNumber>
    </recommendedName>
    <alternativeName>
        <fullName evidence="12 13">N-acetylmuramic acid 6-phosphate hydrolase</fullName>
    </alternativeName>
    <alternativeName>
        <fullName evidence="11 13">N-acetylmuramic acid 6-phosphate lyase</fullName>
    </alternativeName>
</protein>
<dbReference type="Pfam" id="PF22645">
    <property type="entry name" value="GKRP_SIS_N"/>
    <property type="match status" value="1"/>
</dbReference>
<feature type="region of interest" description="Disordered" evidence="14">
    <location>
        <begin position="1"/>
        <end position="22"/>
    </location>
</feature>
<gene>
    <name evidence="13 16" type="primary">murQ</name>
    <name evidence="16" type="ORF">AB0763_03830</name>
</gene>
<dbReference type="EC" id="4.2.1.126" evidence="9 13"/>
<dbReference type="NCBIfam" id="NF009222">
    <property type="entry name" value="PRK12570.1"/>
    <property type="match status" value="1"/>
</dbReference>
<comment type="miscellaneous">
    <text evidence="13">A lyase-type mechanism (elimination/hydration) is suggested for the cleavage of the lactyl ether bond of MurNAc 6-phosphate, with the formation of an alpha,beta-unsaturated aldehyde intermediate with (E)-stereochemistry, followed by the syn addition of water to give product.</text>
</comment>
<keyword evidence="2 13" id="KW-0456">Lyase</keyword>
<comment type="subunit">
    <text evidence="1 13">Homodimer.</text>
</comment>
<dbReference type="PANTHER" id="PTHR10088">
    <property type="entry name" value="GLUCOKINASE REGULATORY PROTEIN"/>
    <property type="match status" value="1"/>
</dbReference>
<dbReference type="PROSITE" id="PS01272">
    <property type="entry name" value="GCKR"/>
    <property type="match status" value="1"/>
</dbReference>
<dbReference type="Gene3D" id="1.10.8.1080">
    <property type="match status" value="1"/>
</dbReference>
<evidence type="ECO:0000256" key="2">
    <source>
        <dbReference type="ARBA" id="ARBA00023239"/>
    </source>
</evidence>
<dbReference type="HAMAP" id="MF_00068">
    <property type="entry name" value="MurQ"/>
    <property type="match status" value="1"/>
</dbReference>
<dbReference type="InterPro" id="IPR040190">
    <property type="entry name" value="MURQ/GCKR"/>
</dbReference>
<feature type="compositionally biased region" description="Low complexity" evidence="14">
    <location>
        <begin position="1"/>
        <end position="17"/>
    </location>
</feature>
<feature type="active site" description="Proton donor" evidence="13">
    <location>
        <position position="90"/>
    </location>
</feature>
<comment type="catalytic activity">
    <reaction evidence="5 13">
        <text>N-acetyl-D-muramate 6-phosphate + H2O = N-acetyl-D-glucosamine 6-phosphate + (R)-lactate</text>
        <dbReference type="Rhea" id="RHEA:26410"/>
        <dbReference type="ChEBI" id="CHEBI:15377"/>
        <dbReference type="ChEBI" id="CHEBI:16004"/>
        <dbReference type="ChEBI" id="CHEBI:57513"/>
        <dbReference type="ChEBI" id="CHEBI:58722"/>
        <dbReference type="EC" id="4.2.1.126"/>
    </reaction>
</comment>
<keyword evidence="3 13" id="KW-0119">Carbohydrate metabolism</keyword>
<dbReference type="FunFam" id="1.10.8.1080:FF:000001">
    <property type="entry name" value="N-acetylmuramic acid 6-phosphate etherase"/>
    <property type="match status" value="1"/>
</dbReference>
<feature type="domain" description="SIS" evidence="15">
    <location>
        <begin position="62"/>
        <end position="225"/>
    </location>
</feature>
<dbReference type="GO" id="GO:0016803">
    <property type="term" value="F:ether hydrolase activity"/>
    <property type="evidence" value="ECO:0007669"/>
    <property type="project" value="TreeGrafter"/>
</dbReference>
<evidence type="ECO:0000256" key="1">
    <source>
        <dbReference type="ARBA" id="ARBA00011738"/>
    </source>
</evidence>
<evidence type="ECO:0000256" key="14">
    <source>
        <dbReference type="SAM" id="MobiDB-lite"/>
    </source>
</evidence>
<comment type="pathway">
    <text evidence="7 13">Amino-sugar metabolism; 1,6-anhydro-N-acetylmuramate degradation.</text>
</comment>
<dbReference type="PROSITE" id="PS51464">
    <property type="entry name" value="SIS"/>
    <property type="match status" value="1"/>
</dbReference>
<dbReference type="GO" id="GO:0016835">
    <property type="term" value="F:carbon-oxygen lyase activity"/>
    <property type="evidence" value="ECO:0007669"/>
    <property type="project" value="UniProtKB-UniRule"/>
</dbReference>
<dbReference type="InterPro" id="IPR001347">
    <property type="entry name" value="SIS_dom"/>
</dbReference>
<evidence type="ECO:0000256" key="7">
    <source>
        <dbReference type="ARBA" id="ARBA00060595"/>
    </source>
</evidence>
<dbReference type="NCBIfam" id="TIGR00274">
    <property type="entry name" value="N-acetylmuramic acid 6-phosphate etherase"/>
    <property type="match status" value="1"/>
</dbReference>
<dbReference type="Gene3D" id="3.40.50.10490">
    <property type="entry name" value="Glucose-6-phosphate isomerase like protein, domain 1"/>
    <property type="match status" value="1"/>
</dbReference>
<evidence type="ECO:0000256" key="4">
    <source>
        <dbReference type="ARBA" id="ARBA00037880"/>
    </source>
</evidence>
<evidence type="ECO:0000256" key="9">
    <source>
        <dbReference type="ARBA" id="ARBA00067056"/>
    </source>
</evidence>
<reference evidence="16" key="1">
    <citation type="submission" date="2024-07" db="EMBL/GenBank/DDBJ databases">
        <title>Genome Analysis of a Potential Novel Vibrio Species Secreting pH- and Thermo-stable Alginate Lyase and its Application in Producing Alginate Oligosaccharides.</title>
        <authorList>
            <person name="Huang H."/>
            <person name="Bao K."/>
        </authorList>
    </citation>
    <scope>NUCLEOTIDE SEQUENCE</scope>
    <source>
        <strain evidence="16">HB236076</strain>
    </source>
</reference>
<dbReference type="Pfam" id="PF20741">
    <property type="entry name" value="GKRP-like_C"/>
    <property type="match status" value="1"/>
</dbReference>
<dbReference type="EMBL" id="CP162601">
    <property type="protein sequence ID" value="XDK25785.1"/>
    <property type="molecule type" value="Genomic_DNA"/>
</dbReference>
<dbReference type="FunFam" id="3.40.50.10490:FF:000014">
    <property type="entry name" value="N-acetylmuramic acid 6-phosphate etherase"/>
    <property type="match status" value="1"/>
</dbReference>
<dbReference type="InterPro" id="IPR005486">
    <property type="entry name" value="Glucokinase_regulatory_CS"/>
</dbReference>
<feature type="active site" evidence="13">
    <location>
        <position position="121"/>
    </location>
</feature>
<name>A0AB39HI19_9VIBR</name>
<comment type="function">
    <text evidence="13">Specifically catalyzes the cleavage of the D-lactyl ether substituent of MurNAc 6-phosphate, producing GlcNAc 6-phosphate and D-lactate. Together with AnmK, is also required for the utilization of anhydro-N-acetylmuramic acid (anhMurNAc) either imported from the medium or derived from its own cell wall murein, and thus plays a role in cell wall recycling.</text>
</comment>
<comment type="pathway">
    <text evidence="6 13">Amino-sugar metabolism; N-acetylmuramate degradation.</text>
</comment>
<sequence length="308" mass="32810">MNHSMSQHSLQQLLSESRNPETMDLDTLDPLSLVTVINREDQKVSAAIEAVLPEIARAIEIIAKAFQLDGRLIYCGAGTSGRLGVLDAVECPPTFGVSDQQVIGLIAGGKEAMFVAQEGAEDSDELGQHDLEQIHLSEKDVVVGLAASGRTPYVIGALNYANARGCHTISVTCNPNTPLTTLADTVICPIVGPEVLTGSTRLKAGSAQKMVLNMLTTASMVRAGKAYQNLMVDVKATNVKLKARSVKIVMQATDCSEEEAHQALLASDQQAKLAILMILTNKDKDAASALLNQTDGHLRQAINSLLPE</sequence>
<evidence type="ECO:0000256" key="3">
    <source>
        <dbReference type="ARBA" id="ARBA00023277"/>
    </source>
</evidence>
<organism evidence="16">
    <name type="scientific">Vibrio sp. HB236076</name>
    <dbReference type="NCBI Taxonomy" id="3232307"/>
    <lineage>
        <taxon>Bacteria</taxon>
        <taxon>Pseudomonadati</taxon>
        <taxon>Pseudomonadota</taxon>
        <taxon>Gammaproteobacteria</taxon>
        <taxon>Vibrionales</taxon>
        <taxon>Vibrionaceae</taxon>
        <taxon>Vibrio</taxon>
    </lineage>
</organism>
<evidence type="ECO:0000256" key="10">
    <source>
        <dbReference type="ARBA" id="ARBA00070061"/>
    </source>
</evidence>
<comment type="similarity">
    <text evidence="8 13">Belongs to the GCKR-like family. MurNAc-6-P etherase subfamily.</text>
</comment>
<evidence type="ECO:0000256" key="8">
    <source>
        <dbReference type="ARBA" id="ARBA00061234"/>
    </source>
</evidence>
<dbReference type="PANTHER" id="PTHR10088:SF5">
    <property type="entry name" value="N-ACETYLMURAMIC ACID 6-PHOSPHATE ETHERASE"/>
    <property type="match status" value="1"/>
</dbReference>
<evidence type="ECO:0000313" key="16">
    <source>
        <dbReference type="EMBL" id="XDK25785.1"/>
    </source>
</evidence>
<proteinExistence type="inferred from homology"/>
<dbReference type="InterPro" id="IPR046348">
    <property type="entry name" value="SIS_dom_sf"/>
</dbReference>
<dbReference type="SUPFAM" id="SSF53697">
    <property type="entry name" value="SIS domain"/>
    <property type="match status" value="1"/>
</dbReference>
<evidence type="ECO:0000256" key="11">
    <source>
        <dbReference type="ARBA" id="ARBA00077905"/>
    </source>
</evidence>
<evidence type="ECO:0000259" key="15">
    <source>
        <dbReference type="PROSITE" id="PS51464"/>
    </source>
</evidence>
<dbReference type="CDD" id="cd05007">
    <property type="entry name" value="SIS_Etherase"/>
    <property type="match status" value="1"/>
</dbReference>
<dbReference type="InterPro" id="IPR005488">
    <property type="entry name" value="Etherase_MurQ"/>
</dbReference>
<comment type="pathway">
    <text evidence="4 13">Cell wall biogenesis; peptidoglycan recycling.</text>
</comment>